<comment type="caution">
    <text evidence="2">The sequence shown here is derived from an EMBL/GenBank/DDBJ whole genome shotgun (WGS) entry which is preliminary data.</text>
</comment>
<protein>
    <recommendedName>
        <fullName evidence="5">Transmembrane protein</fullName>
    </recommendedName>
</protein>
<evidence type="ECO:0008006" key="5">
    <source>
        <dbReference type="Google" id="ProtNLM"/>
    </source>
</evidence>
<sequence length="85" mass="9873">MIGSVSDRVNWHFNLRKFRPREVNRVKISMACVFAFMAVGWPLIIYKVGMFGWIMIPPSQRKDNNNTFVCIATSRIEELHRSLGS</sequence>
<reference evidence="3 4" key="3">
    <citation type="journal article" date="2020" name="BMC Genomics">
        <title>Intraspecific diversification of the crop wild relative Brassica cretica Lam. using demographic model selection.</title>
        <authorList>
            <person name="Kioukis A."/>
            <person name="Michalopoulou V.A."/>
            <person name="Briers L."/>
            <person name="Pirintsos S."/>
            <person name="Studholme D.J."/>
            <person name="Pavlidis P."/>
            <person name="Sarris P.F."/>
        </authorList>
    </citation>
    <scope>NUCLEOTIDE SEQUENCE [LARGE SCALE GENOMIC DNA]</scope>
    <source>
        <strain evidence="4">cv. PFS-1207/04</strain>
        <strain evidence="3">PFS-1207/04</strain>
    </source>
</reference>
<keyword evidence="1" id="KW-1133">Transmembrane helix</keyword>
<dbReference type="AlphaFoldDB" id="A0A8S9FLL0"/>
<dbReference type="OrthoDB" id="10260134at2759"/>
<organism evidence="2">
    <name type="scientific">Brassica cretica</name>
    <name type="common">Mustard</name>
    <dbReference type="NCBI Taxonomy" id="69181"/>
    <lineage>
        <taxon>Eukaryota</taxon>
        <taxon>Viridiplantae</taxon>
        <taxon>Streptophyta</taxon>
        <taxon>Embryophyta</taxon>
        <taxon>Tracheophyta</taxon>
        <taxon>Spermatophyta</taxon>
        <taxon>Magnoliopsida</taxon>
        <taxon>eudicotyledons</taxon>
        <taxon>Gunneridae</taxon>
        <taxon>Pentapetalae</taxon>
        <taxon>rosids</taxon>
        <taxon>malvids</taxon>
        <taxon>Brassicales</taxon>
        <taxon>Brassicaceae</taxon>
        <taxon>Brassiceae</taxon>
        <taxon>Brassica</taxon>
    </lineage>
</organism>
<reference evidence="3" key="2">
    <citation type="submission" date="2019-12" db="EMBL/GenBank/DDBJ databases">
        <authorList>
            <person name="Studholme D.J."/>
            <person name="Sarris P."/>
        </authorList>
    </citation>
    <scope>NUCLEOTIDE SEQUENCE</scope>
    <source>
        <strain evidence="3">PFS-1207/04</strain>
        <tissue evidence="3">Leaf</tissue>
    </source>
</reference>
<accession>A0A8S9FLL0</accession>
<keyword evidence="4" id="KW-1185">Reference proteome</keyword>
<keyword evidence="1" id="KW-0472">Membrane</keyword>
<evidence type="ECO:0000313" key="4">
    <source>
        <dbReference type="Proteomes" id="UP000266723"/>
    </source>
</evidence>
<evidence type="ECO:0000313" key="3">
    <source>
        <dbReference type="EMBL" id="KAF3591563.1"/>
    </source>
</evidence>
<feature type="transmembrane region" description="Helical" evidence="1">
    <location>
        <begin position="28"/>
        <end position="56"/>
    </location>
</feature>
<evidence type="ECO:0000256" key="1">
    <source>
        <dbReference type="SAM" id="Phobius"/>
    </source>
</evidence>
<dbReference type="Proteomes" id="UP000266723">
    <property type="component" value="Unassembled WGS sequence"/>
</dbReference>
<dbReference type="EMBL" id="QGKV02000299">
    <property type="protein sequence ID" value="KAF3591563.1"/>
    <property type="molecule type" value="Genomic_DNA"/>
</dbReference>
<reference evidence="2" key="1">
    <citation type="submission" date="2019-12" db="EMBL/GenBank/DDBJ databases">
        <title>Genome sequencing and annotation of Brassica cretica.</title>
        <authorList>
            <person name="Studholme D.J."/>
            <person name="Sarris P.F."/>
        </authorList>
    </citation>
    <scope>NUCLEOTIDE SEQUENCE</scope>
    <source>
        <strain evidence="2">PFS-102/07</strain>
        <tissue evidence="2">Leaf</tissue>
    </source>
</reference>
<proteinExistence type="predicted"/>
<keyword evidence="1" id="KW-0812">Transmembrane</keyword>
<name>A0A8S9FLL0_BRACR</name>
<evidence type="ECO:0000313" key="2">
    <source>
        <dbReference type="EMBL" id="KAF2534001.1"/>
    </source>
</evidence>
<gene>
    <name evidence="3" type="ORF">DY000_02027679</name>
    <name evidence="2" type="ORF">F2Q70_00033350</name>
</gene>
<dbReference type="EMBL" id="QGKY02002305">
    <property type="protein sequence ID" value="KAF2534001.1"/>
    <property type="molecule type" value="Genomic_DNA"/>
</dbReference>